<dbReference type="AlphaFoldDB" id="A0A432YQ76"/>
<proteinExistence type="predicted"/>
<evidence type="ECO:0000313" key="3">
    <source>
        <dbReference type="EMBL" id="RUO63187.1"/>
    </source>
</evidence>
<organism evidence="3 4">
    <name type="scientific">Pseudidiomarina insulisalsae</name>
    <dbReference type="NCBI Taxonomy" id="575789"/>
    <lineage>
        <taxon>Bacteria</taxon>
        <taxon>Pseudomonadati</taxon>
        <taxon>Pseudomonadota</taxon>
        <taxon>Gammaproteobacteria</taxon>
        <taxon>Alteromonadales</taxon>
        <taxon>Idiomarinaceae</taxon>
        <taxon>Pseudidiomarina</taxon>
    </lineage>
</organism>
<reference evidence="4" key="1">
    <citation type="journal article" date="2018" name="Front. Microbiol.">
        <title>Genome-Based Analysis Reveals the Taxonomy and Diversity of the Family Idiomarinaceae.</title>
        <authorList>
            <person name="Liu Y."/>
            <person name="Lai Q."/>
            <person name="Shao Z."/>
        </authorList>
    </citation>
    <scope>NUCLEOTIDE SEQUENCE [LARGE SCALE GENOMIC DNA]</scope>
    <source>
        <strain evidence="4">CVS-6</strain>
    </source>
</reference>
<dbReference type="PROSITE" id="PS51782">
    <property type="entry name" value="LYSM"/>
    <property type="match status" value="1"/>
</dbReference>
<protein>
    <recommendedName>
        <fullName evidence="2">LysM domain-containing protein</fullName>
    </recommendedName>
</protein>
<keyword evidence="1" id="KW-0732">Signal</keyword>
<dbReference type="PANTHER" id="PTHR34700">
    <property type="entry name" value="POTASSIUM BINDING PROTEIN KBP"/>
    <property type="match status" value="1"/>
</dbReference>
<comment type="caution">
    <text evidence="3">The sequence shown here is derived from an EMBL/GenBank/DDBJ whole genome shotgun (WGS) entry which is preliminary data.</text>
</comment>
<dbReference type="Gene3D" id="3.10.350.10">
    <property type="entry name" value="LysM domain"/>
    <property type="match status" value="1"/>
</dbReference>
<name>A0A432YQ76_9GAMM</name>
<feature type="domain" description="LysM" evidence="2">
    <location>
        <begin position="53"/>
        <end position="101"/>
    </location>
</feature>
<dbReference type="EMBL" id="PIPY01000002">
    <property type="protein sequence ID" value="RUO63187.1"/>
    <property type="molecule type" value="Genomic_DNA"/>
</dbReference>
<dbReference type="PANTHER" id="PTHR34700:SF4">
    <property type="entry name" value="PHAGE-LIKE ELEMENT PBSX PROTEIN XKDP"/>
    <property type="match status" value="1"/>
</dbReference>
<dbReference type="Proteomes" id="UP000288259">
    <property type="component" value="Unassembled WGS sequence"/>
</dbReference>
<evidence type="ECO:0000313" key="4">
    <source>
        <dbReference type="Proteomes" id="UP000288259"/>
    </source>
</evidence>
<evidence type="ECO:0000256" key="1">
    <source>
        <dbReference type="SAM" id="SignalP"/>
    </source>
</evidence>
<accession>A0A432YQ76</accession>
<feature type="signal peptide" evidence="1">
    <location>
        <begin position="1"/>
        <end position="28"/>
    </location>
</feature>
<dbReference type="SMART" id="SM00257">
    <property type="entry name" value="LysM"/>
    <property type="match status" value="1"/>
</dbReference>
<dbReference type="InterPro" id="IPR052196">
    <property type="entry name" value="Bact_Kbp"/>
</dbReference>
<evidence type="ECO:0000259" key="2">
    <source>
        <dbReference type="PROSITE" id="PS51782"/>
    </source>
</evidence>
<dbReference type="InterPro" id="IPR018392">
    <property type="entry name" value="LysM"/>
</dbReference>
<dbReference type="SUPFAM" id="SSF54106">
    <property type="entry name" value="LysM domain"/>
    <property type="match status" value="1"/>
</dbReference>
<gene>
    <name evidence="3" type="ORF">CWI71_02885</name>
</gene>
<dbReference type="CDD" id="cd00118">
    <property type="entry name" value="LysM"/>
    <property type="match status" value="1"/>
</dbReference>
<sequence length="374" mass="42319">MELNMTTWRFQTIAVIGFLLLPPATAFATQQNDTSATTTTRGDVIRLREDAPREYVVKKGDTLWDISAMYLNDPWLWPELWRVNESIANPHLIYPGDRLYLSWVNGRPQLSRKAFKSLAPEGQLEQKADPIPTFDRAALEPFLAGHHIASDSEIKQLPLILGDNRGAPRINGMAPVYIKGDVELDSKYRVFTPVDSWDGYTLLRDVAGVRINLHHVDMIEGELIQPEREIRRGDVVLPPQPTQLPPIIVPSSGAPVDGYVIGSLNARNKHGKYDIVVLDKGRADGVEMGQMFQAVRPGVVVFMDNEKPEFANLYKPYDDLSRQWRETLRLPTKASAELLVIKTFEQQSMAMVVESHDWFEVGTYFVPKLLNNED</sequence>
<dbReference type="Pfam" id="PF01476">
    <property type="entry name" value="LysM"/>
    <property type="match status" value="1"/>
</dbReference>
<feature type="chain" id="PRO_5019034906" description="LysM domain-containing protein" evidence="1">
    <location>
        <begin position="29"/>
        <end position="374"/>
    </location>
</feature>
<dbReference type="InterPro" id="IPR036779">
    <property type="entry name" value="LysM_dom_sf"/>
</dbReference>
<keyword evidence="4" id="KW-1185">Reference proteome</keyword>